<dbReference type="AlphaFoldDB" id="A0A2G9USY0"/>
<feature type="compositionally biased region" description="Low complexity" evidence="1">
    <location>
        <begin position="1"/>
        <end position="13"/>
    </location>
</feature>
<evidence type="ECO:0000313" key="2">
    <source>
        <dbReference type="EMBL" id="PIO73345.1"/>
    </source>
</evidence>
<feature type="compositionally biased region" description="Gly residues" evidence="1">
    <location>
        <begin position="14"/>
        <end position="23"/>
    </location>
</feature>
<reference evidence="2 3" key="1">
    <citation type="submission" date="2015-09" db="EMBL/GenBank/DDBJ databases">
        <title>Draft genome of the parasitic nematode Teladorsagia circumcincta isolate WARC Sus (inbred).</title>
        <authorList>
            <person name="Mitreva M."/>
        </authorList>
    </citation>
    <scope>NUCLEOTIDE SEQUENCE [LARGE SCALE GENOMIC DNA]</scope>
    <source>
        <strain evidence="2 3">S</strain>
    </source>
</reference>
<dbReference type="OrthoDB" id="5876083at2759"/>
<feature type="region of interest" description="Disordered" evidence="1">
    <location>
        <begin position="73"/>
        <end position="95"/>
    </location>
</feature>
<dbReference type="Proteomes" id="UP000230423">
    <property type="component" value="Unassembled WGS sequence"/>
</dbReference>
<dbReference type="EMBL" id="KZ345474">
    <property type="protein sequence ID" value="PIO73345.1"/>
    <property type="molecule type" value="Genomic_DNA"/>
</dbReference>
<evidence type="ECO:0000256" key="1">
    <source>
        <dbReference type="SAM" id="MobiDB-lite"/>
    </source>
</evidence>
<gene>
    <name evidence="2" type="ORF">TELCIR_04685</name>
</gene>
<protein>
    <recommendedName>
        <fullName evidence="4">Collagen triple helix repeat protein</fullName>
    </recommendedName>
</protein>
<organism evidence="2 3">
    <name type="scientific">Teladorsagia circumcincta</name>
    <name type="common">Brown stomach worm</name>
    <name type="synonym">Ostertagia circumcincta</name>
    <dbReference type="NCBI Taxonomy" id="45464"/>
    <lineage>
        <taxon>Eukaryota</taxon>
        <taxon>Metazoa</taxon>
        <taxon>Ecdysozoa</taxon>
        <taxon>Nematoda</taxon>
        <taxon>Chromadorea</taxon>
        <taxon>Rhabditida</taxon>
        <taxon>Rhabditina</taxon>
        <taxon>Rhabditomorpha</taxon>
        <taxon>Strongyloidea</taxon>
        <taxon>Trichostrongylidae</taxon>
        <taxon>Teladorsagia</taxon>
    </lineage>
</organism>
<evidence type="ECO:0000313" key="3">
    <source>
        <dbReference type="Proteomes" id="UP000230423"/>
    </source>
</evidence>
<evidence type="ECO:0008006" key="4">
    <source>
        <dbReference type="Google" id="ProtNLM"/>
    </source>
</evidence>
<sequence length="111" mass="12100">MGEPGPEGKPGMPGFIGGIGNYGEPGHPGEDAGYCRCPARATSKKTTSIELAAHEKKITVLTVRHLENAMKRIVHSGDHPSGEVSEAERKDEEKKAKIEKALEQEKIYFEK</sequence>
<keyword evidence="3" id="KW-1185">Reference proteome</keyword>
<proteinExistence type="predicted"/>
<name>A0A2G9USY0_TELCI</name>
<accession>A0A2G9USY0</accession>
<feature type="region of interest" description="Disordered" evidence="1">
    <location>
        <begin position="1"/>
        <end position="24"/>
    </location>
</feature>